<feature type="domain" description="N-acetyltransferase" evidence="1">
    <location>
        <begin position="161"/>
        <end position="296"/>
    </location>
</feature>
<evidence type="ECO:0000313" key="2">
    <source>
        <dbReference type="EMBL" id="GIE18224.1"/>
    </source>
</evidence>
<dbReference type="Gene3D" id="3.40.630.30">
    <property type="match status" value="1"/>
</dbReference>
<comment type="caution">
    <text evidence="2">The sequence shown here is derived from an EMBL/GenBank/DDBJ whole genome shotgun (WGS) entry which is preliminary data.</text>
</comment>
<dbReference type="PROSITE" id="PS51186">
    <property type="entry name" value="GNAT"/>
    <property type="match status" value="1"/>
</dbReference>
<keyword evidence="3" id="KW-1185">Reference proteome</keyword>
<evidence type="ECO:0000259" key="1">
    <source>
        <dbReference type="PROSITE" id="PS51186"/>
    </source>
</evidence>
<evidence type="ECO:0000313" key="3">
    <source>
        <dbReference type="Proteomes" id="UP000603200"/>
    </source>
</evidence>
<gene>
    <name evidence="2" type="ORF">Ahu01nite_013260</name>
</gene>
<organism evidence="2 3">
    <name type="scientific">Winogradskya humida</name>
    <dbReference type="NCBI Taxonomy" id="113566"/>
    <lineage>
        <taxon>Bacteria</taxon>
        <taxon>Bacillati</taxon>
        <taxon>Actinomycetota</taxon>
        <taxon>Actinomycetes</taxon>
        <taxon>Micromonosporales</taxon>
        <taxon>Micromonosporaceae</taxon>
        <taxon>Winogradskya</taxon>
    </lineage>
</organism>
<dbReference type="CDD" id="cd04301">
    <property type="entry name" value="NAT_SF"/>
    <property type="match status" value="1"/>
</dbReference>
<dbReference type="Pfam" id="PF00583">
    <property type="entry name" value="Acetyltransf_1"/>
    <property type="match status" value="1"/>
</dbReference>
<dbReference type="InterPro" id="IPR000182">
    <property type="entry name" value="GNAT_dom"/>
</dbReference>
<name>A0ABQ3ZI75_9ACTN</name>
<accession>A0ABQ3ZI75</accession>
<protein>
    <submittedName>
        <fullName evidence="2">N-acetyltransferase</fullName>
    </submittedName>
</protein>
<dbReference type="SUPFAM" id="SSF55729">
    <property type="entry name" value="Acyl-CoA N-acyltransferases (Nat)"/>
    <property type="match status" value="1"/>
</dbReference>
<dbReference type="InterPro" id="IPR016181">
    <property type="entry name" value="Acyl_CoA_acyltransferase"/>
</dbReference>
<sequence>MTLHLRPITGPDEIDLFNHFPYVLNKEVAGDLTAGRRHPGWLWVALDDGELVARVGLWSRPGGAAPQVLDIFDFTDARAGEALLREALDPLATKPEYTRFLSPDWRKDPGNQERFAVLERTGAKIFVERLRLHWEPGTPIAEPSGRLTFRQPRDAEELIGLMTRVLTGTLDAHGRDELTRMTAEQSAREQYRDELERYSSPHEWWRVAEHDGEAAGFVIPAHNGYNPIIAYLAVVPELRGKGLIDDILAEGTRILAAAGMPRARAATDVGNVPMARAFDRAGYVVFERQIDMVWPG</sequence>
<reference evidence="2 3" key="1">
    <citation type="submission" date="2021-01" db="EMBL/GenBank/DDBJ databases">
        <title>Whole genome shotgun sequence of Actinoplanes humidus NBRC 14915.</title>
        <authorList>
            <person name="Komaki H."/>
            <person name="Tamura T."/>
        </authorList>
    </citation>
    <scope>NUCLEOTIDE SEQUENCE [LARGE SCALE GENOMIC DNA]</scope>
    <source>
        <strain evidence="2 3">NBRC 14915</strain>
    </source>
</reference>
<dbReference type="EMBL" id="BOMN01000016">
    <property type="protein sequence ID" value="GIE18224.1"/>
    <property type="molecule type" value="Genomic_DNA"/>
</dbReference>
<dbReference type="Proteomes" id="UP000603200">
    <property type="component" value="Unassembled WGS sequence"/>
</dbReference>
<proteinExistence type="predicted"/>
<dbReference type="RefSeq" id="WP_203835500.1">
    <property type="nucleotide sequence ID" value="NZ_BAAATV010000004.1"/>
</dbReference>